<accession>A0ABN8PXE3</accession>
<dbReference type="EMBL" id="CALNXI010001044">
    <property type="protein sequence ID" value="CAH3152868.1"/>
    <property type="molecule type" value="Genomic_DNA"/>
</dbReference>
<organism evidence="1 2">
    <name type="scientific">Porites evermanni</name>
    <dbReference type="NCBI Taxonomy" id="104178"/>
    <lineage>
        <taxon>Eukaryota</taxon>
        <taxon>Metazoa</taxon>
        <taxon>Cnidaria</taxon>
        <taxon>Anthozoa</taxon>
        <taxon>Hexacorallia</taxon>
        <taxon>Scleractinia</taxon>
        <taxon>Fungiina</taxon>
        <taxon>Poritidae</taxon>
        <taxon>Porites</taxon>
    </lineage>
</organism>
<evidence type="ECO:0000313" key="2">
    <source>
        <dbReference type="Proteomes" id="UP001159427"/>
    </source>
</evidence>
<proteinExistence type="predicted"/>
<reference evidence="1 2" key="1">
    <citation type="submission" date="2022-05" db="EMBL/GenBank/DDBJ databases">
        <authorList>
            <consortium name="Genoscope - CEA"/>
            <person name="William W."/>
        </authorList>
    </citation>
    <scope>NUCLEOTIDE SEQUENCE [LARGE SCALE GENOMIC DNA]</scope>
</reference>
<dbReference type="PANTHER" id="PTHR47510">
    <property type="entry name" value="REVERSE TRANSCRIPTASE DOMAIN-CONTAINING PROTEIN"/>
    <property type="match status" value="1"/>
</dbReference>
<keyword evidence="2" id="KW-1185">Reference proteome</keyword>
<protein>
    <submittedName>
        <fullName evidence="1">Uncharacterized protein</fullName>
    </submittedName>
</protein>
<evidence type="ECO:0000313" key="1">
    <source>
        <dbReference type="EMBL" id="CAH3152868.1"/>
    </source>
</evidence>
<dbReference type="Proteomes" id="UP001159427">
    <property type="component" value="Unassembled WGS sequence"/>
</dbReference>
<comment type="caution">
    <text evidence="1">The sequence shown here is derived from an EMBL/GenBank/DDBJ whole genome shotgun (WGS) entry which is preliminary data.</text>
</comment>
<dbReference type="PANTHER" id="PTHR47510:SF3">
    <property type="entry name" value="ENDO_EXONUCLEASE_PHOSPHATASE DOMAIN-CONTAINING PROTEIN"/>
    <property type="match status" value="1"/>
</dbReference>
<gene>
    <name evidence="1" type="ORF">PEVE_00000908</name>
</gene>
<name>A0ABN8PXE3_9CNID</name>
<sequence>MNHLLSFVDQTMDSHPGTVVVCGGDLNQLNIKQFEQLTGWNALVDFLTRGESRLDNCLSNRAELFGRCCPFTMLTKSDHTGVVLPAGTKLRPVRRKVKIRDQRQHRKQDLYKALAEEDWSEVYQS</sequence>